<evidence type="ECO:0000313" key="4">
    <source>
        <dbReference type="Proteomes" id="UP000232323"/>
    </source>
</evidence>
<feature type="compositionally biased region" description="Polar residues" evidence="1">
    <location>
        <begin position="137"/>
        <end position="174"/>
    </location>
</feature>
<dbReference type="Proteomes" id="UP000232323">
    <property type="component" value="Unassembled WGS sequence"/>
</dbReference>
<sequence>MAVMGMYVAILRGYQNAALETPYLIRDQFLSEASTFDALIAFQPTAVPYAYAPGYGLPFKHRLTGPQNTTQARNTAIAHAFYRVGNHLYPKEVGPVLAGMLTSLGLDPSYSNATNLTDPRDIGNAVGFAISAYSDTDGTNSKATSASFSMTRQPASSASSPSHMDVTSAQSSSEADPYSSNISSSSIPIIPYTDYTGFAPSNTAYQLSDITKWQPLMESDSRGY</sequence>
<dbReference type="OrthoDB" id="532701at2759"/>
<dbReference type="EMBL" id="BEGY01000193">
    <property type="protein sequence ID" value="GAX85801.1"/>
    <property type="molecule type" value="Genomic_DNA"/>
</dbReference>
<proteinExistence type="predicted"/>
<reference evidence="3 4" key="1">
    <citation type="submission" date="2017-08" db="EMBL/GenBank/DDBJ databases">
        <title>Acidophilic green algal genome provides insights into adaptation to an acidic environment.</title>
        <authorList>
            <person name="Hirooka S."/>
            <person name="Hirose Y."/>
            <person name="Kanesaki Y."/>
            <person name="Higuchi S."/>
            <person name="Fujiwara T."/>
            <person name="Onuma R."/>
            <person name="Era A."/>
            <person name="Ohbayashi R."/>
            <person name="Uzuka A."/>
            <person name="Nozaki H."/>
            <person name="Yoshikawa H."/>
            <person name="Miyagishima S.Y."/>
        </authorList>
    </citation>
    <scope>NUCLEOTIDE SEQUENCE [LARGE SCALE GENOMIC DNA]</scope>
    <source>
        <strain evidence="3 4">NIES-2499</strain>
    </source>
</reference>
<dbReference type="InterPro" id="IPR049283">
    <property type="entry name" value="DUF6851"/>
</dbReference>
<dbReference type="Pfam" id="PF21167">
    <property type="entry name" value="DUF6851"/>
    <property type="match status" value="2"/>
</dbReference>
<feature type="domain" description="DUF6851" evidence="2">
    <location>
        <begin position="190"/>
        <end position="215"/>
    </location>
</feature>
<accession>A0A250XRS9</accession>
<name>A0A250XRS9_9CHLO</name>
<evidence type="ECO:0000256" key="1">
    <source>
        <dbReference type="SAM" id="MobiDB-lite"/>
    </source>
</evidence>
<dbReference type="AlphaFoldDB" id="A0A250XRS9"/>
<gene>
    <name evidence="3" type="ORF">CEUSTIGMA_g13216.t1</name>
</gene>
<feature type="region of interest" description="Disordered" evidence="1">
    <location>
        <begin position="137"/>
        <end position="181"/>
    </location>
</feature>
<feature type="domain" description="DUF6851" evidence="2">
    <location>
        <begin position="32"/>
        <end position="146"/>
    </location>
</feature>
<evidence type="ECO:0000313" key="3">
    <source>
        <dbReference type="EMBL" id="GAX85801.1"/>
    </source>
</evidence>
<comment type="caution">
    <text evidence="3">The sequence shown here is derived from an EMBL/GenBank/DDBJ whole genome shotgun (WGS) entry which is preliminary data.</text>
</comment>
<evidence type="ECO:0000259" key="2">
    <source>
        <dbReference type="Pfam" id="PF21167"/>
    </source>
</evidence>
<organism evidence="3 4">
    <name type="scientific">Chlamydomonas eustigma</name>
    <dbReference type="NCBI Taxonomy" id="1157962"/>
    <lineage>
        <taxon>Eukaryota</taxon>
        <taxon>Viridiplantae</taxon>
        <taxon>Chlorophyta</taxon>
        <taxon>core chlorophytes</taxon>
        <taxon>Chlorophyceae</taxon>
        <taxon>CS clade</taxon>
        <taxon>Chlamydomonadales</taxon>
        <taxon>Chlamydomonadaceae</taxon>
        <taxon>Chlamydomonas</taxon>
    </lineage>
</organism>
<protein>
    <recommendedName>
        <fullName evidence="2">DUF6851 domain-containing protein</fullName>
    </recommendedName>
</protein>
<keyword evidence="4" id="KW-1185">Reference proteome</keyword>